<evidence type="ECO:0000256" key="2">
    <source>
        <dbReference type="ARBA" id="ARBA00010727"/>
    </source>
</evidence>
<proteinExistence type="inferred from homology"/>
<dbReference type="Proteomes" id="UP001230188">
    <property type="component" value="Unassembled WGS sequence"/>
</dbReference>
<evidence type="ECO:0000256" key="4">
    <source>
        <dbReference type="ARBA" id="ARBA00023242"/>
    </source>
</evidence>
<evidence type="ECO:0008006" key="9">
    <source>
        <dbReference type="Google" id="ProtNLM"/>
    </source>
</evidence>
<organism evidence="7 8">
    <name type="scientific">Chrysophaeum taylorii</name>
    <dbReference type="NCBI Taxonomy" id="2483200"/>
    <lineage>
        <taxon>Eukaryota</taxon>
        <taxon>Sar</taxon>
        <taxon>Stramenopiles</taxon>
        <taxon>Ochrophyta</taxon>
        <taxon>Pelagophyceae</taxon>
        <taxon>Pelagomonadales</taxon>
        <taxon>Pelagomonadaceae</taxon>
        <taxon>Chrysophaeum</taxon>
    </lineage>
</organism>
<evidence type="ECO:0000256" key="1">
    <source>
        <dbReference type="ARBA" id="ARBA00004123"/>
    </source>
</evidence>
<evidence type="ECO:0000256" key="6">
    <source>
        <dbReference type="SAM" id="MobiDB-lite"/>
    </source>
</evidence>
<comment type="subcellular location">
    <subcellularLocation>
        <location evidence="1">Nucleus</location>
    </subcellularLocation>
</comment>
<comment type="similarity">
    <text evidence="2">Belongs to the CDC45 family.</text>
</comment>
<evidence type="ECO:0000313" key="7">
    <source>
        <dbReference type="EMBL" id="KAJ8608502.1"/>
    </source>
</evidence>
<dbReference type="GO" id="GO:0006270">
    <property type="term" value="P:DNA replication initiation"/>
    <property type="evidence" value="ECO:0007669"/>
    <property type="project" value="InterPro"/>
</dbReference>
<feature type="compositionally biased region" description="Acidic residues" evidence="6">
    <location>
        <begin position="133"/>
        <end position="160"/>
    </location>
</feature>
<dbReference type="GO" id="GO:1902977">
    <property type="term" value="P:mitotic DNA replication preinitiation complex assembly"/>
    <property type="evidence" value="ECO:0007669"/>
    <property type="project" value="TreeGrafter"/>
</dbReference>
<feature type="region of interest" description="Disordered" evidence="6">
    <location>
        <begin position="133"/>
        <end position="199"/>
    </location>
</feature>
<keyword evidence="8" id="KW-1185">Reference proteome</keyword>
<dbReference type="AlphaFoldDB" id="A0AAD7UIQ6"/>
<dbReference type="GO" id="GO:0003688">
    <property type="term" value="F:DNA replication origin binding"/>
    <property type="evidence" value="ECO:0007669"/>
    <property type="project" value="TreeGrafter"/>
</dbReference>
<dbReference type="GO" id="GO:0003697">
    <property type="term" value="F:single-stranded DNA binding"/>
    <property type="evidence" value="ECO:0007669"/>
    <property type="project" value="TreeGrafter"/>
</dbReference>
<dbReference type="GO" id="GO:0031261">
    <property type="term" value="C:DNA replication preinitiation complex"/>
    <property type="evidence" value="ECO:0007669"/>
    <property type="project" value="TreeGrafter"/>
</dbReference>
<sequence>MLIGRDKFDSVYAMVKEAAAECAGTACSVLIFVAPDCDAVCACRILTFLLRGDNVQYKVHPVSGYGDVDEASAGLAEDVRTIVMLNCGARNDLAALLAPRIPGANVFVVDHHRPIHLKNMHARRVFALDADASMDDVPSDDDDDDASSDSDKDADEENEDDRSVGDGQRDDQDTESTSSKRARGGEDDAARETRRQKRRRVRAYYDGNYDGMPSSLLLFSMCDALSRATPNELWLASIGLSSLHEHWRISDDNYDAFVRYLSRHLKQLDTSRHERLFRDRANQKTDGGAPSLTSAAGPAETGRVSFEPDEPRFMLHRHWGLLWSMYYSNFVASRLSVWRKDGTSKLYELLAKIGLSIEQSQQRWSFLSPAQRRKLRENLPAYAAEYRLDELFRAAFQRVSGCGGEAVTAADAASCVDALLEAPLARAIADETTVHGDDAARREKAAWLAGFWRAYDVALADDGDLLAAAIEAAIALQKAVVSVAVSMIDKKEITTLKHFRYVYLNAARGSTSLFTQPLALRKLGLFLLGVHRQNGKWTGDKSRPLVILAERSSTFLVIGVQAEGARKNRFGQSFRHAAEHIKACFRHDWFDAAVMEVDRDDVQRFVESLHYILSC</sequence>
<dbReference type="PANTHER" id="PTHR10507">
    <property type="entry name" value="CDC45-RELATED PROTEIN"/>
    <property type="match status" value="1"/>
</dbReference>
<comment type="caution">
    <text evidence="7">The sequence shown here is derived from an EMBL/GenBank/DDBJ whole genome shotgun (WGS) entry which is preliminary data.</text>
</comment>
<keyword evidence="4" id="KW-0539">Nucleus</keyword>
<reference evidence="7" key="1">
    <citation type="submission" date="2023-01" db="EMBL/GenBank/DDBJ databases">
        <title>Metagenome sequencing of chrysophaentin producing Chrysophaeum taylorii.</title>
        <authorList>
            <person name="Davison J."/>
            <person name="Bewley C."/>
        </authorList>
    </citation>
    <scope>NUCLEOTIDE SEQUENCE</scope>
    <source>
        <strain evidence="7">NIES-1699</strain>
    </source>
</reference>
<keyword evidence="5" id="KW-0131">Cell cycle</keyword>
<feature type="compositionally biased region" description="Basic and acidic residues" evidence="6">
    <location>
        <begin position="161"/>
        <end position="171"/>
    </location>
</feature>
<dbReference type="Pfam" id="PF02724">
    <property type="entry name" value="CDC45"/>
    <property type="match status" value="1"/>
</dbReference>
<dbReference type="SUPFAM" id="SSF64182">
    <property type="entry name" value="DHH phosphoesterases"/>
    <property type="match status" value="1"/>
</dbReference>
<feature type="region of interest" description="Disordered" evidence="6">
    <location>
        <begin position="280"/>
        <end position="302"/>
    </location>
</feature>
<dbReference type="Gene3D" id="3.90.1640.30">
    <property type="match status" value="1"/>
</dbReference>
<gene>
    <name evidence="7" type="ORF">CTAYLR_005754</name>
</gene>
<feature type="compositionally biased region" description="Basic and acidic residues" evidence="6">
    <location>
        <begin position="183"/>
        <end position="193"/>
    </location>
</feature>
<name>A0AAD7UIQ6_9STRA</name>
<keyword evidence="3" id="KW-0235">DNA replication</keyword>
<dbReference type="InterPro" id="IPR003874">
    <property type="entry name" value="CDC45"/>
</dbReference>
<dbReference type="PANTHER" id="PTHR10507:SF0">
    <property type="entry name" value="CELL DIVISION CONTROL PROTEIN 45 HOMOLOG"/>
    <property type="match status" value="1"/>
</dbReference>
<dbReference type="EMBL" id="JAQMWT010000167">
    <property type="protein sequence ID" value="KAJ8608502.1"/>
    <property type="molecule type" value="Genomic_DNA"/>
</dbReference>
<evidence type="ECO:0000313" key="8">
    <source>
        <dbReference type="Proteomes" id="UP001230188"/>
    </source>
</evidence>
<accession>A0AAD7UIQ6</accession>
<dbReference type="GO" id="GO:0003682">
    <property type="term" value="F:chromatin binding"/>
    <property type="evidence" value="ECO:0007669"/>
    <property type="project" value="TreeGrafter"/>
</dbReference>
<evidence type="ECO:0000256" key="5">
    <source>
        <dbReference type="ARBA" id="ARBA00023306"/>
    </source>
</evidence>
<dbReference type="GO" id="GO:0000727">
    <property type="term" value="P:double-strand break repair via break-induced replication"/>
    <property type="evidence" value="ECO:0007669"/>
    <property type="project" value="TreeGrafter"/>
</dbReference>
<protein>
    <recommendedName>
        <fullName evidence="9">Cell division control protein 45</fullName>
    </recommendedName>
</protein>
<evidence type="ECO:0000256" key="3">
    <source>
        <dbReference type="ARBA" id="ARBA00022705"/>
    </source>
</evidence>
<dbReference type="InterPro" id="IPR038763">
    <property type="entry name" value="DHH_sf"/>
</dbReference>